<dbReference type="CDD" id="cd07182">
    <property type="entry name" value="RNase_HII_bacteria_HII_like"/>
    <property type="match status" value="1"/>
</dbReference>
<evidence type="ECO:0000313" key="15">
    <source>
        <dbReference type="EMBL" id="GAB0056598.1"/>
    </source>
</evidence>
<dbReference type="PANTHER" id="PTHR10954">
    <property type="entry name" value="RIBONUCLEASE H2 SUBUNIT A"/>
    <property type="match status" value="1"/>
</dbReference>
<keyword evidence="11" id="KW-0464">Manganese</keyword>
<dbReference type="EMBL" id="BAAFGK010000004">
    <property type="protein sequence ID" value="GAB0056598.1"/>
    <property type="molecule type" value="Genomic_DNA"/>
</dbReference>
<keyword evidence="16" id="KW-1185">Reference proteome</keyword>
<evidence type="ECO:0000256" key="10">
    <source>
        <dbReference type="ARBA" id="ARBA00022801"/>
    </source>
</evidence>
<dbReference type="SUPFAM" id="SSF53098">
    <property type="entry name" value="Ribonuclease H-like"/>
    <property type="match status" value="1"/>
</dbReference>
<evidence type="ECO:0000256" key="1">
    <source>
        <dbReference type="ARBA" id="ARBA00000077"/>
    </source>
</evidence>
<keyword evidence="8 12" id="KW-0479">Metal-binding</keyword>
<dbReference type="InterPro" id="IPR036397">
    <property type="entry name" value="RNaseH_sf"/>
</dbReference>
<dbReference type="InterPro" id="IPR022898">
    <property type="entry name" value="RNase_HII"/>
</dbReference>
<evidence type="ECO:0000256" key="4">
    <source>
        <dbReference type="ARBA" id="ARBA00004496"/>
    </source>
</evidence>
<evidence type="ECO:0000256" key="6">
    <source>
        <dbReference type="ARBA" id="ARBA00022490"/>
    </source>
</evidence>
<dbReference type="GO" id="GO:0004523">
    <property type="term" value="F:RNA-DNA hybrid ribonuclease activity"/>
    <property type="evidence" value="ECO:0007669"/>
    <property type="project" value="UniProtKB-EC"/>
</dbReference>
<dbReference type="InterPro" id="IPR024567">
    <property type="entry name" value="RNase_HII/HIII_dom"/>
</dbReference>
<evidence type="ECO:0000256" key="3">
    <source>
        <dbReference type="ARBA" id="ARBA00004065"/>
    </source>
</evidence>
<evidence type="ECO:0000256" key="7">
    <source>
        <dbReference type="ARBA" id="ARBA00022722"/>
    </source>
</evidence>
<keyword evidence="6" id="KW-0963">Cytoplasm</keyword>
<feature type="binding site" evidence="12">
    <location>
        <position position="2"/>
    </location>
    <ligand>
        <name>a divalent metal cation</name>
        <dbReference type="ChEBI" id="CHEBI:60240"/>
    </ligand>
</feature>
<keyword evidence="10 12" id="KW-0378">Hydrolase</keyword>
<feature type="binding site" evidence="12">
    <location>
        <position position="134"/>
    </location>
    <ligand>
        <name>a divalent metal cation</name>
        <dbReference type="ChEBI" id="CHEBI:60240"/>
    </ligand>
</feature>
<feature type="domain" description="RNase H type-2" evidence="14">
    <location>
        <begin position="1"/>
        <end position="224"/>
    </location>
</feature>
<dbReference type="InterPro" id="IPR012337">
    <property type="entry name" value="RNaseH-like_sf"/>
</dbReference>
<dbReference type="NCBIfam" id="NF000595">
    <property type="entry name" value="PRK00015.1-3"/>
    <property type="match status" value="1"/>
</dbReference>
<reference evidence="15 16" key="1">
    <citation type="submission" date="2024-05" db="EMBL/GenBank/DDBJ databases">
        <authorList>
            <consortium name="Candidatus Magnetaquicoccaceae bacterium FCR-1 genome sequencing consortium"/>
            <person name="Shimoshige H."/>
            <person name="Shimamura S."/>
            <person name="Taoka A."/>
            <person name="Kobayashi H."/>
            <person name="Maekawa T."/>
        </authorList>
    </citation>
    <scope>NUCLEOTIDE SEQUENCE [LARGE SCALE GENOMIC DNA]</scope>
    <source>
        <strain evidence="15 16">FCR-1</strain>
    </source>
</reference>
<comment type="caution">
    <text evidence="15">The sequence shown here is derived from an EMBL/GenBank/DDBJ whole genome shotgun (WGS) entry which is preliminary data.</text>
</comment>
<dbReference type="PANTHER" id="PTHR10954:SF18">
    <property type="entry name" value="RIBONUCLEASE HII"/>
    <property type="match status" value="1"/>
</dbReference>
<evidence type="ECO:0000256" key="11">
    <source>
        <dbReference type="ARBA" id="ARBA00023211"/>
    </source>
</evidence>
<evidence type="ECO:0000256" key="13">
    <source>
        <dbReference type="RuleBase" id="RU003515"/>
    </source>
</evidence>
<protein>
    <recommendedName>
        <fullName evidence="13">Ribonuclease</fullName>
        <ecNumber evidence="13">3.1.26.4</ecNumber>
    </recommendedName>
</protein>
<comment type="function">
    <text evidence="3 13">Endonuclease that specifically degrades the RNA of RNA-DNA hybrids.</text>
</comment>
<name>A0ABQ0C6T6_9PROT</name>
<organism evidence="15 16">
    <name type="scientific">Candidatus Magnetaquiglobus chichijimensis</name>
    <dbReference type="NCBI Taxonomy" id="3141448"/>
    <lineage>
        <taxon>Bacteria</taxon>
        <taxon>Pseudomonadati</taxon>
        <taxon>Pseudomonadota</taxon>
        <taxon>Magnetococcia</taxon>
        <taxon>Magnetococcales</taxon>
        <taxon>Candidatus Magnetaquicoccaceae</taxon>
        <taxon>Candidatus Magnetaquiglobus</taxon>
    </lineage>
</organism>
<comment type="subcellular location">
    <subcellularLocation>
        <location evidence="4">Cytoplasm</location>
    </subcellularLocation>
</comment>
<evidence type="ECO:0000256" key="9">
    <source>
        <dbReference type="ARBA" id="ARBA00022759"/>
    </source>
</evidence>
<feature type="binding site" evidence="12">
    <location>
        <position position="3"/>
    </location>
    <ligand>
        <name>a divalent metal cation</name>
        <dbReference type="ChEBI" id="CHEBI:60240"/>
    </ligand>
</feature>
<dbReference type="PROSITE" id="PS51975">
    <property type="entry name" value="RNASE_H_2"/>
    <property type="match status" value="1"/>
</dbReference>
<comment type="cofactor">
    <cofactor evidence="12">
        <name>Mn(2+)</name>
        <dbReference type="ChEBI" id="CHEBI:29035"/>
    </cofactor>
    <cofactor evidence="12">
        <name>Mg(2+)</name>
        <dbReference type="ChEBI" id="CHEBI:18420"/>
    </cofactor>
    <text evidence="12">Manganese or magnesium. Binds 1 divalent metal ion per monomer in the absence of substrate. May bind a second metal ion after substrate binding.</text>
</comment>
<keyword evidence="9 12" id="KW-0255">Endonuclease</keyword>
<evidence type="ECO:0000256" key="5">
    <source>
        <dbReference type="ARBA" id="ARBA00007383"/>
    </source>
</evidence>
<accession>A0ABQ0C6T6</accession>
<dbReference type="InterPro" id="IPR001352">
    <property type="entry name" value="RNase_HII/HIII"/>
</dbReference>
<reference evidence="15 16" key="2">
    <citation type="submission" date="2024-09" db="EMBL/GenBank/DDBJ databases">
        <title>Draft genome sequence of Candidatus Magnetaquicoccaceae bacterium FCR-1.</title>
        <authorList>
            <person name="Shimoshige H."/>
            <person name="Shimamura S."/>
            <person name="Taoka A."/>
            <person name="Kobayashi H."/>
            <person name="Maekawa T."/>
        </authorList>
    </citation>
    <scope>NUCLEOTIDE SEQUENCE [LARGE SCALE GENOMIC DNA]</scope>
    <source>
        <strain evidence="15 16">FCR-1</strain>
    </source>
</reference>
<evidence type="ECO:0000313" key="16">
    <source>
        <dbReference type="Proteomes" id="UP001628193"/>
    </source>
</evidence>
<dbReference type="EC" id="3.1.26.4" evidence="13"/>
<dbReference type="Proteomes" id="UP001628193">
    <property type="component" value="Unassembled WGS sequence"/>
</dbReference>
<keyword evidence="7 12" id="KW-0540">Nuclease</keyword>
<evidence type="ECO:0000259" key="14">
    <source>
        <dbReference type="PROSITE" id="PS51975"/>
    </source>
</evidence>
<comment type="cofactor">
    <cofactor evidence="2">
        <name>Mg(2+)</name>
        <dbReference type="ChEBI" id="CHEBI:18420"/>
    </cofactor>
</comment>
<evidence type="ECO:0000256" key="12">
    <source>
        <dbReference type="PROSITE-ProRule" id="PRU01319"/>
    </source>
</evidence>
<sequence length="224" mass="23515">MDEAGRGPLCGPVVAAAVILPPFRALPPSLVHIDDSKRLTAAQRDILAVTIRAEALAFGIGLCEAVEIDRLNILRASLLAMNRAVAALRATGVQGATNPPQTAPDAMPAFDGGNASVPHVEPEARIVPGFVLVDGRDVPPGLPCPARAVIKGDQLSASIAAAAILAKTHRDGIMAELARRHPGYGWEHNAGYPTQEHLAALERLGVTPEHRRNYGPVARLLGLC</sequence>
<evidence type="ECO:0000256" key="2">
    <source>
        <dbReference type="ARBA" id="ARBA00001946"/>
    </source>
</evidence>
<gene>
    <name evidence="15" type="primary">rnhB</name>
    <name evidence="15" type="ORF">SIID45300_00906</name>
</gene>
<dbReference type="Pfam" id="PF01351">
    <property type="entry name" value="RNase_HII"/>
    <property type="match status" value="2"/>
</dbReference>
<proteinExistence type="inferred from homology"/>
<comment type="catalytic activity">
    <reaction evidence="1 12 13">
        <text>Endonucleolytic cleavage to 5'-phosphomonoester.</text>
        <dbReference type="EC" id="3.1.26.4"/>
    </reaction>
</comment>
<dbReference type="Gene3D" id="3.30.420.10">
    <property type="entry name" value="Ribonuclease H-like superfamily/Ribonuclease H"/>
    <property type="match status" value="1"/>
</dbReference>
<comment type="similarity">
    <text evidence="5 13">Belongs to the RNase HII family.</text>
</comment>
<evidence type="ECO:0000256" key="8">
    <source>
        <dbReference type="ARBA" id="ARBA00022723"/>
    </source>
</evidence>